<evidence type="ECO:0008006" key="3">
    <source>
        <dbReference type="Google" id="ProtNLM"/>
    </source>
</evidence>
<protein>
    <recommendedName>
        <fullName evidence="3">TIGR02117 family protein</fullName>
    </recommendedName>
</protein>
<dbReference type="Pfam" id="PF09601">
    <property type="entry name" value="DUF2459"/>
    <property type="match status" value="1"/>
</dbReference>
<evidence type="ECO:0000313" key="1">
    <source>
        <dbReference type="EMBL" id="ARU16871.1"/>
    </source>
</evidence>
<proteinExistence type="predicted"/>
<name>A0A1Z1FDG9_9SPHN</name>
<dbReference type="STRING" id="450378.GCA_001661675_02552"/>
<dbReference type="Proteomes" id="UP000195807">
    <property type="component" value="Chromosome"/>
</dbReference>
<evidence type="ECO:0000313" key="2">
    <source>
        <dbReference type="Proteomes" id="UP000195807"/>
    </source>
</evidence>
<dbReference type="KEGG" id="cman:A9D14_12720"/>
<reference evidence="1 2" key="1">
    <citation type="submission" date="2017-01" db="EMBL/GenBank/DDBJ databases">
        <title>Complete genome sequence of esterase-producing bacterium Croceicoccus marinus E4A9.</title>
        <authorList>
            <person name="Wu Y.-H."/>
            <person name="Cheng H."/>
            <person name="Xu L."/>
            <person name="Huo Y.-Y."/>
            <person name="Wang C.-S."/>
            <person name="Xu X.-W."/>
        </authorList>
    </citation>
    <scope>NUCLEOTIDE SEQUENCE [LARGE SCALE GENOMIC DNA]</scope>
    <source>
        <strain evidence="1 2">E4A9</strain>
    </source>
</reference>
<dbReference type="EMBL" id="CP019602">
    <property type="protein sequence ID" value="ARU16871.1"/>
    <property type="molecule type" value="Genomic_DNA"/>
</dbReference>
<dbReference type="InterPro" id="IPR011727">
    <property type="entry name" value="CHP02117"/>
</dbReference>
<gene>
    <name evidence="1" type="ORF">A9D14_12720</name>
</gene>
<accession>A0A1Z1FDG9</accession>
<sequence>MAAAAKRALALLRAVAGWAALALGAYFLCGWIGSSFPVNRDFRETDDGVEILIATNGVHNSIVMPVRAEGLDWHRVFPPADIGNPYRPYTHVGISWGQREVFLDTPTWADLSPLLVLRVATMGGEGLMHVEHWASPQPSEHYRPLRISREQYRLLVRALLRDLPPPGQRRSYPGYGPQDVFYDARGTYTLYLTCNEWVGESLRRAGILTGAWTPFESSVMKWVERP</sequence>
<dbReference type="AlphaFoldDB" id="A0A1Z1FDG9"/>
<organism evidence="1 2">
    <name type="scientific">Croceicoccus marinus</name>
    <dbReference type="NCBI Taxonomy" id="450378"/>
    <lineage>
        <taxon>Bacteria</taxon>
        <taxon>Pseudomonadati</taxon>
        <taxon>Pseudomonadota</taxon>
        <taxon>Alphaproteobacteria</taxon>
        <taxon>Sphingomonadales</taxon>
        <taxon>Erythrobacteraceae</taxon>
        <taxon>Croceicoccus</taxon>
    </lineage>
</organism>
<keyword evidence="2" id="KW-1185">Reference proteome</keyword>